<name>A0A2V0PLC1_9CHLO</name>
<evidence type="ECO:0000256" key="1">
    <source>
        <dbReference type="SAM" id="MobiDB-lite"/>
    </source>
</evidence>
<dbReference type="InterPro" id="IPR000845">
    <property type="entry name" value="Nucleoside_phosphorylase_d"/>
</dbReference>
<dbReference type="SUPFAM" id="SSF53167">
    <property type="entry name" value="Purine and uridine phosphorylases"/>
    <property type="match status" value="1"/>
</dbReference>
<keyword evidence="4" id="KW-1185">Reference proteome</keyword>
<gene>
    <name evidence="3" type="ORF">Rsub_12552</name>
</gene>
<dbReference type="GO" id="GO:0004850">
    <property type="term" value="F:uridine phosphorylase activity"/>
    <property type="evidence" value="ECO:0007669"/>
    <property type="project" value="TreeGrafter"/>
</dbReference>
<feature type="region of interest" description="Disordered" evidence="1">
    <location>
        <begin position="232"/>
        <end position="280"/>
    </location>
</feature>
<dbReference type="PANTHER" id="PTHR43691">
    <property type="entry name" value="URIDINE PHOSPHORYLASE"/>
    <property type="match status" value="1"/>
</dbReference>
<dbReference type="Pfam" id="PF01048">
    <property type="entry name" value="PNP_UDP_1"/>
    <property type="match status" value="1"/>
</dbReference>
<feature type="compositionally biased region" description="Low complexity" evidence="1">
    <location>
        <begin position="251"/>
        <end position="268"/>
    </location>
</feature>
<dbReference type="STRING" id="307507.A0A2V0PLC1"/>
<dbReference type="PANTHER" id="PTHR43691:SF14">
    <property type="entry name" value="URIDINE PHOSPHORYLASE"/>
    <property type="match status" value="1"/>
</dbReference>
<dbReference type="AlphaFoldDB" id="A0A2V0PLC1"/>
<evidence type="ECO:0000313" key="4">
    <source>
        <dbReference type="Proteomes" id="UP000247498"/>
    </source>
</evidence>
<dbReference type="Proteomes" id="UP000247498">
    <property type="component" value="Unassembled WGS sequence"/>
</dbReference>
<dbReference type="EMBL" id="BDRX01000176">
    <property type="protein sequence ID" value="GBF99852.1"/>
    <property type="molecule type" value="Genomic_DNA"/>
</dbReference>
<organism evidence="3 4">
    <name type="scientific">Raphidocelis subcapitata</name>
    <dbReference type="NCBI Taxonomy" id="307507"/>
    <lineage>
        <taxon>Eukaryota</taxon>
        <taxon>Viridiplantae</taxon>
        <taxon>Chlorophyta</taxon>
        <taxon>core chlorophytes</taxon>
        <taxon>Chlorophyceae</taxon>
        <taxon>CS clade</taxon>
        <taxon>Sphaeropleales</taxon>
        <taxon>Selenastraceae</taxon>
        <taxon>Raphidocelis</taxon>
    </lineage>
</organism>
<dbReference type="GO" id="GO:0005829">
    <property type="term" value="C:cytosol"/>
    <property type="evidence" value="ECO:0007669"/>
    <property type="project" value="TreeGrafter"/>
</dbReference>
<dbReference type="Gene3D" id="3.40.50.1580">
    <property type="entry name" value="Nucleoside phosphorylase domain"/>
    <property type="match status" value="1"/>
</dbReference>
<dbReference type="InParanoid" id="A0A2V0PLC1"/>
<accession>A0A2V0PLC1</accession>
<proteinExistence type="predicted"/>
<evidence type="ECO:0000259" key="2">
    <source>
        <dbReference type="Pfam" id="PF01048"/>
    </source>
</evidence>
<dbReference type="OrthoDB" id="416752at2759"/>
<evidence type="ECO:0000313" key="3">
    <source>
        <dbReference type="EMBL" id="GBF99852.1"/>
    </source>
</evidence>
<comment type="caution">
    <text evidence="3">The sequence shown here is derived from an EMBL/GenBank/DDBJ whole genome shotgun (WGS) entry which is preliminary data.</text>
</comment>
<dbReference type="InterPro" id="IPR035994">
    <property type="entry name" value="Nucleoside_phosphorylase_sf"/>
</dbReference>
<reference evidence="3 4" key="1">
    <citation type="journal article" date="2018" name="Sci. Rep.">
        <title>Raphidocelis subcapitata (=Pseudokirchneriella subcapitata) provides an insight into genome evolution and environmental adaptations in the Sphaeropleales.</title>
        <authorList>
            <person name="Suzuki S."/>
            <person name="Yamaguchi H."/>
            <person name="Nakajima N."/>
            <person name="Kawachi M."/>
        </authorList>
    </citation>
    <scope>NUCLEOTIDE SEQUENCE [LARGE SCALE GENOMIC DNA]</scope>
    <source>
        <strain evidence="3 4">NIES-35</strain>
    </source>
</reference>
<feature type="domain" description="Nucleoside phosphorylase" evidence="2">
    <location>
        <begin position="1"/>
        <end position="165"/>
    </location>
</feature>
<sequence length="280" mass="28490">MGMANMDFVVRECAAAVDGQMAVVRLGTCGVLRPPAEAGQLVVASEGGVCVRRDPDAWTLSDGRPRYPLSAAVPPDPQLTSLLDAACVAEVGPAGVVRGLNATADGFYGSQGRTGGPFDDANDDLISDLLAARPELVSLEMETFMLLHLAACSGGKVRGAAFCIALAERYSNRLFLDAPTLRRRELEGGRAALSALVSARLDADASTLNGNSPHARPAGGYVWEEGYEESAGGDLDLDLGGGGGDGEDGAGRAAPGGEPRAARARAAAAGGGERRGAGAP</sequence>
<dbReference type="GO" id="GO:0006218">
    <property type="term" value="P:uridine catabolic process"/>
    <property type="evidence" value="ECO:0007669"/>
    <property type="project" value="TreeGrafter"/>
</dbReference>
<protein>
    <submittedName>
        <fullName evidence="3">Uridine phosphorylase</fullName>
    </submittedName>
</protein>